<dbReference type="Proteomes" id="UP000672027">
    <property type="component" value="Chromosome"/>
</dbReference>
<proteinExistence type="predicted"/>
<name>A0ABX7X6X3_9GAMM</name>
<protein>
    <submittedName>
        <fullName evidence="2">Glycosyltransferase</fullName>
        <ecNumber evidence="2">2.4.-.-</ecNumber>
    </submittedName>
</protein>
<dbReference type="PANTHER" id="PTHR22916:SF3">
    <property type="entry name" value="UDP-GLCNAC:BETAGAL BETA-1,3-N-ACETYLGLUCOSAMINYLTRANSFERASE-LIKE PROTEIN 1"/>
    <property type="match status" value="1"/>
</dbReference>
<reference evidence="2 3" key="1">
    <citation type="submission" date="2021-04" db="EMBL/GenBank/DDBJ databases">
        <title>Genomics, taxonomy and metabolism of representatives of sulfur bacteria of the genus Thiothrix: Thiothrix fructosivorans QT, Thiothrix unzii A1T and three new species, Thiothrix subterranea sp. nov., Thiothrix litoralis sp. nov. and 'Candidatus Thiothrix anitrata' sp. nov.</title>
        <authorList>
            <person name="Ravin N.V."/>
            <person name="Smolyakov D."/>
            <person name="Rudenko T.S."/>
            <person name="Mardanov A.V."/>
            <person name="Beletsky A.V."/>
            <person name="Markov N.D."/>
            <person name="Fomenkov A.I."/>
            <person name="Roberts R.J."/>
            <person name="Karnachuk O.V."/>
            <person name="Novikov A."/>
            <person name="Grabovich M.Y."/>
        </authorList>
    </citation>
    <scope>NUCLEOTIDE SEQUENCE [LARGE SCALE GENOMIC DNA]</scope>
    <source>
        <strain evidence="2 3">A52</strain>
    </source>
</reference>
<dbReference type="RefSeq" id="WP_210229279.1">
    <property type="nucleotide sequence ID" value="NZ_CP072800.1"/>
</dbReference>
<dbReference type="InterPro" id="IPR001173">
    <property type="entry name" value="Glyco_trans_2-like"/>
</dbReference>
<dbReference type="SUPFAM" id="SSF53335">
    <property type="entry name" value="S-adenosyl-L-methionine-dependent methyltransferases"/>
    <property type="match status" value="1"/>
</dbReference>
<evidence type="ECO:0000313" key="2">
    <source>
        <dbReference type="EMBL" id="QTR51137.1"/>
    </source>
</evidence>
<dbReference type="EMBL" id="CP072800">
    <property type="protein sequence ID" value="QTR51137.1"/>
    <property type="molecule type" value="Genomic_DNA"/>
</dbReference>
<dbReference type="Gene3D" id="3.90.550.10">
    <property type="entry name" value="Spore Coat Polysaccharide Biosynthesis Protein SpsA, Chain A"/>
    <property type="match status" value="1"/>
</dbReference>
<accession>A0ABX7X6X3</accession>
<feature type="domain" description="Glycosyltransferase 2-like" evidence="1">
    <location>
        <begin position="4"/>
        <end position="114"/>
    </location>
</feature>
<dbReference type="SUPFAM" id="SSF53448">
    <property type="entry name" value="Nucleotide-diphospho-sugar transferases"/>
    <property type="match status" value="1"/>
</dbReference>
<dbReference type="EC" id="2.4.-.-" evidence="2"/>
<dbReference type="PANTHER" id="PTHR22916">
    <property type="entry name" value="GLYCOSYLTRANSFERASE"/>
    <property type="match status" value="1"/>
</dbReference>
<gene>
    <name evidence="2" type="ORF">J8380_06155</name>
</gene>
<dbReference type="GO" id="GO:0016757">
    <property type="term" value="F:glycosyltransferase activity"/>
    <property type="evidence" value="ECO:0007669"/>
    <property type="project" value="UniProtKB-KW"/>
</dbReference>
<sequence length="431" mass="49017">MRFSIFTPTHKADYLHEVFESLKRQVFTDWEWVIIPNGGKIVIPENISSHAQVRIVEAPQEIAKRGIGSLKLFACQQCHGDYFVEVDHDDILTPDALQEMANTAQATHAGFLYSDFANFYPDGTCQIFGEAYGWKNYPFELDGKHYTAMRAFETYPGSLQQIYYAPNHVRAWSREAYFKAGGHDPSLHVVDDHDLLCRTYLAGVEFAHIPKCLYLYRLQAGDQNSYLQMNDDIQVMQQEVANKYIYPMVMEWANRHGHLLLDLGGSQPIAGFKTAGFPNADFDWDCHKGIPLPDNSVGCIRAYDFLPRVSPCRGHNCDHGANGGDLCVVGMMNEFYRVLVPGGWLLTGTASTDGRGAFQDPSHQSYWNLNSFWYYTNQNYAKYVTGLTARFQDTRLWQAFPTTWHEENKIPYVFADLVAIKGQELPGIVNI</sequence>
<dbReference type="Pfam" id="PF00535">
    <property type="entry name" value="Glycos_transf_2"/>
    <property type="match status" value="1"/>
</dbReference>
<organism evidence="2 3">
    <name type="scientific">Candidatus Thiothrix anitrata</name>
    <dbReference type="NCBI Taxonomy" id="2823902"/>
    <lineage>
        <taxon>Bacteria</taxon>
        <taxon>Pseudomonadati</taxon>
        <taxon>Pseudomonadota</taxon>
        <taxon>Gammaproteobacteria</taxon>
        <taxon>Thiotrichales</taxon>
        <taxon>Thiotrichaceae</taxon>
        <taxon>Thiothrix</taxon>
    </lineage>
</organism>
<evidence type="ECO:0000313" key="3">
    <source>
        <dbReference type="Proteomes" id="UP000672027"/>
    </source>
</evidence>
<keyword evidence="2" id="KW-0328">Glycosyltransferase</keyword>
<dbReference type="InterPro" id="IPR029063">
    <property type="entry name" value="SAM-dependent_MTases_sf"/>
</dbReference>
<evidence type="ECO:0000259" key="1">
    <source>
        <dbReference type="Pfam" id="PF00535"/>
    </source>
</evidence>
<dbReference type="InterPro" id="IPR029044">
    <property type="entry name" value="Nucleotide-diphossugar_trans"/>
</dbReference>
<keyword evidence="3" id="KW-1185">Reference proteome</keyword>
<keyword evidence="2" id="KW-0808">Transferase</keyword>